<dbReference type="GO" id="GO:0004521">
    <property type="term" value="F:RNA endonuclease activity"/>
    <property type="evidence" value="ECO:0007669"/>
    <property type="project" value="TreeGrafter"/>
</dbReference>
<dbReference type="CDD" id="cd16295">
    <property type="entry name" value="TTHA0252-CPSF-like_MBL-fold"/>
    <property type="match status" value="1"/>
</dbReference>
<accession>A0A1G2CES3</accession>
<evidence type="ECO:0000313" key="4">
    <source>
        <dbReference type="EMBL" id="OGY99893.1"/>
    </source>
</evidence>
<evidence type="ECO:0000256" key="1">
    <source>
        <dbReference type="ARBA" id="ARBA00022801"/>
    </source>
</evidence>
<dbReference type="Pfam" id="PF10996">
    <property type="entry name" value="Beta-Casp"/>
    <property type="match status" value="1"/>
</dbReference>
<dbReference type="Proteomes" id="UP000178880">
    <property type="component" value="Unassembled WGS sequence"/>
</dbReference>
<name>A0A1G2CES3_9BACT</name>
<dbReference type="SMART" id="SM00849">
    <property type="entry name" value="Lactamase_B"/>
    <property type="match status" value="1"/>
</dbReference>
<evidence type="ECO:0008006" key="6">
    <source>
        <dbReference type="Google" id="ProtNLM"/>
    </source>
</evidence>
<dbReference type="InterPro" id="IPR011108">
    <property type="entry name" value="RMMBL"/>
</dbReference>
<dbReference type="AlphaFoldDB" id="A0A1G2CES3"/>
<dbReference type="GO" id="GO:0016787">
    <property type="term" value="F:hydrolase activity"/>
    <property type="evidence" value="ECO:0007669"/>
    <property type="project" value="UniProtKB-KW"/>
</dbReference>
<dbReference type="Pfam" id="PF07521">
    <property type="entry name" value="RMMBL"/>
    <property type="match status" value="1"/>
</dbReference>
<feature type="domain" description="Metallo-beta-lactamase" evidence="2">
    <location>
        <begin position="23"/>
        <end position="233"/>
    </location>
</feature>
<proteinExistence type="predicted"/>
<dbReference type="EMBL" id="MHLA01000013">
    <property type="protein sequence ID" value="OGY99893.1"/>
    <property type="molecule type" value="Genomic_DNA"/>
</dbReference>
<evidence type="ECO:0000313" key="5">
    <source>
        <dbReference type="Proteomes" id="UP000178880"/>
    </source>
</evidence>
<dbReference type="SUPFAM" id="SSF56281">
    <property type="entry name" value="Metallo-hydrolase/oxidoreductase"/>
    <property type="match status" value="1"/>
</dbReference>
<dbReference type="InterPro" id="IPR036866">
    <property type="entry name" value="RibonucZ/Hydroxyglut_hydro"/>
</dbReference>
<comment type="caution">
    <text evidence="4">The sequence shown here is derived from an EMBL/GenBank/DDBJ whole genome shotgun (WGS) entry which is preliminary data.</text>
</comment>
<evidence type="ECO:0000259" key="3">
    <source>
        <dbReference type="SMART" id="SM01027"/>
    </source>
</evidence>
<sequence>MRLTFYGASGEVTGSNYVLESGGGPSTSLGVNKIMVDCGLHQGGHYAERLNFEPFPYDAKEILAVCVTHAHLDHIGRLPQLLNSGFRGTIYSTPATKDFAELLLLDSEHILRKEAEREGKKPLYTVEDVARVMAIWKKVDYHQKFSVENFTIEFFDAGHILGSAIVRVEAEGKSVAFSGDLGNFPPPIIKATEILTDANYCVMESTYGDRIHEGIDKRKEMLEDVIEDVYREKGTLMIPAFAMERTQELLYHLNQLFEGGRIPRMPVYVDSPLAIKLTAVYKKYESQFNKETLAIARSGDDIFNFPELHLTLTTEESKEINNVRAPKVVIAGSGMSQGGRILHHEIRYLPDPKSTILFIGYQASPSLGRQILEGANEVKIFGERVPVRCKVRTIPGYSAHADQPRLLEWIGAMRGSLREVFLVHGEQKSAEGLAQKIRDELAVKATVPKVGEVFTLE</sequence>
<organism evidence="4 5">
    <name type="scientific">Candidatus Liptonbacteria bacterium RIFCSPLOWO2_01_FULL_52_25</name>
    <dbReference type="NCBI Taxonomy" id="1798650"/>
    <lineage>
        <taxon>Bacteria</taxon>
        <taxon>Candidatus Liptoniibacteriota</taxon>
    </lineage>
</organism>
<evidence type="ECO:0000259" key="2">
    <source>
        <dbReference type="SMART" id="SM00849"/>
    </source>
</evidence>
<dbReference type="InterPro" id="IPR022712">
    <property type="entry name" value="Beta_Casp"/>
</dbReference>
<dbReference type="InterPro" id="IPR001279">
    <property type="entry name" value="Metallo-B-lactamas"/>
</dbReference>
<dbReference type="PANTHER" id="PTHR11203">
    <property type="entry name" value="CLEAVAGE AND POLYADENYLATION SPECIFICITY FACTOR FAMILY MEMBER"/>
    <property type="match status" value="1"/>
</dbReference>
<reference evidence="4 5" key="1">
    <citation type="journal article" date="2016" name="Nat. Commun.">
        <title>Thousands of microbial genomes shed light on interconnected biogeochemical processes in an aquifer system.</title>
        <authorList>
            <person name="Anantharaman K."/>
            <person name="Brown C.T."/>
            <person name="Hug L.A."/>
            <person name="Sharon I."/>
            <person name="Castelle C.J."/>
            <person name="Probst A.J."/>
            <person name="Thomas B.C."/>
            <person name="Singh A."/>
            <person name="Wilkins M.J."/>
            <person name="Karaoz U."/>
            <person name="Brodie E.L."/>
            <person name="Williams K.H."/>
            <person name="Hubbard S.S."/>
            <person name="Banfield J.F."/>
        </authorList>
    </citation>
    <scope>NUCLEOTIDE SEQUENCE [LARGE SCALE GENOMIC DNA]</scope>
</reference>
<dbReference type="Gene3D" id="3.60.15.10">
    <property type="entry name" value="Ribonuclease Z/Hydroxyacylglutathione hydrolase-like"/>
    <property type="match status" value="1"/>
</dbReference>
<keyword evidence="1" id="KW-0378">Hydrolase</keyword>
<gene>
    <name evidence="4" type="ORF">A2945_02380</name>
</gene>
<feature type="domain" description="Beta-Casp" evidence="3">
    <location>
        <begin position="246"/>
        <end position="371"/>
    </location>
</feature>
<dbReference type="Pfam" id="PF12706">
    <property type="entry name" value="Lactamase_B_2"/>
    <property type="match status" value="1"/>
</dbReference>
<dbReference type="SMART" id="SM01027">
    <property type="entry name" value="Beta-Casp"/>
    <property type="match status" value="1"/>
</dbReference>
<protein>
    <recommendedName>
        <fullName evidence="6">MBL fold hydrolase</fullName>
    </recommendedName>
</protein>
<dbReference type="Gene3D" id="3.40.50.10890">
    <property type="match status" value="1"/>
</dbReference>
<dbReference type="STRING" id="1798650.A2945_02380"/>
<dbReference type="PANTHER" id="PTHR11203:SF37">
    <property type="entry name" value="INTEGRATOR COMPLEX SUBUNIT 11"/>
    <property type="match status" value="1"/>
</dbReference>
<dbReference type="InterPro" id="IPR050698">
    <property type="entry name" value="MBL"/>
</dbReference>